<dbReference type="PANTHER" id="PTHR48111">
    <property type="entry name" value="REGULATOR OF RPOS"/>
    <property type="match status" value="1"/>
</dbReference>
<dbReference type="EMBL" id="FIIX01000056">
    <property type="protein sequence ID" value="CYW29154.1"/>
    <property type="molecule type" value="Genomic_DNA"/>
</dbReference>
<evidence type="ECO:0000256" key="2">
    <source>
        <dbReference type="ARBA" id="ARBA00023012"/>
    </source>
</evidence>
<dbReference type="GO" id="GO:0006355">
    <property type="term" value="P:regulation of DNA-templated transcription"/>
    <property type="evidence" value="ECO:0007669"/>
    <property type="project" value="InterPro"/>
</dbReference>
<sequence length="358" mass="40813">MTFSGMGNLVAIDGKQFDMDRIDLRAKVGEKEVWEIKNTRDMMGGMIHPFHLHGVQFKVIIRNGNAPPANEQGWKDTIALYPGDSVRIEVTFPEKGIFYVPLPYPRARRQWHNGSSFSIMKIPTKWEEKDYVKILIVDDEESILDIVEAYLSAKGYQVFRALSGNEALTKVDVVQPDLIVLDLMLPGLSGLEVCKKIRDSSTVPIIMLTAKTAEKDILEGLSLGADDYITKPFSLKELVARVETVLRRVQPEYREEKWSFEEGLLVIYPDRKQVFKQGEEIILTPTEYALLALLASHPKRLFSREQLLDAVKGLDFDGTDRVIDTHIKNIRQKIEDDTRNPYFILTAYGMGYRFGGQK</sequence>
<evidence type="ECO:0000313" key="16">
    <source>
        <dbReference type="Proteomes" id="UP000073388"/>
    </source>
</evidence>
<dbReference type="Pfam" id="PF00072">
    <property type="entry name" value="Response_reg"/>
    <property type="match status" value="1"/>
</dbReference>
<evidence type="ECO:0000256" key="5">
    <source>
        <dbReference type="ARBA" id="ARBA00023163"/>
    </source>
</evidence>
<evidence type="ECO:0000256" key="7">
    <source>
        <dbReference type="ARBA" id="ARBA00071115"/>
    </source>
</evidence>
<dbReference type="SUPFAM" id="SSF46894">
    <property type="entry name" value="C-terminal effector domain of the bipartite response regulators"/>
    <property type="match status" value="1"/>
</dbReference>
<dbReference type="PROSITE" id="PS50110">
    <property type="entry name" value="RESPONSE_REGULATORY"/>
    <property type="match status" value="1"/>
</dbReference>
<dbReference type="Gene3D" id="2.60.40.420">
    <property type="entry name" value="Cupredoxins - blue copper proteins"/>
    <property type="match status" value="1"/>
</dbReference>
<proteinExistence type="predicted"/>
<evidence type="ECO:0000313" key="18">
    <source>
        <dbReference type="Proteomes" id="UP000075041"/>
    </source>
</evidence>
<dbReference type="Gene3D" id="3.40.50.2300">
    <property type="match status" value="1"/>
</dbReference>
<keyword evidence="4 9" id="KW-0238">DNA-binding</keyword>
<dbReference type="SMART" id="SM00448">
    <property type="entry name" value="REC"/>
    <property type="match status" value="1"/>
</dbReference>
<dbReference type="PANTHER" id="PTHR48111:SF73">
    <property type="entry name" value="ALKALINE PHOSPHATASE SYNTHESIS TRANSCRIPTIONAL REGULATORY PROTEIN PHOP"/>
    <property type="match status" value="1"/>
</dbReference>
<dbReference type="Gene3D" id="1.10.10.10">
    <property type="entry name" value="Winged helix-like DNA-binding domain superfamily/Winged helix DNA-binding domain"/>
    <property type="match status" value="1"/>
</dbReference>
<evidence type="ECO:0000313" key="14">
    <source>
        <dbReference type="EMBL" id="CYV39805.1"/>
    </source>
</evidence>
<dbReference type="InterPro" id="IPR016032">
    <property type="entry name" value="Sig_transdc_resp-reg_C-effctor"/>
</dbReference>
<dbReference type="GO" id="GO:0000156">
    <property type="term" value="F:phosphorelay response regulator activity"/>
    <property type="evidence" value="ECO:0007669"/>
    <property type="project" value="TreeGrafter"/>
</dbReference>
<dbReference type="EMBL" id="FIFJ01000027">
    <property type="protein sequence ID" value="CYU21549.1"/>
    <property type="molecule type" value="Genomic_DNA"/>
</dbReference>
<feature type="modified residue" description="4-aspartylphosphate" evidence="8">
    <location>
        <position position="182"/>
    </location>
</feature>
<dbReference type="InterPro" id="IPR008972">
    <property type="entry name" value="Cupredoxin"/>
</dbReference>
<evidence type="ECO:0000256" key="8">
    <source>
        <dbReference type="PROSITE-ProRule" id="PRU00169"/>
    </source>
</evidence>
<dbReference type="Gene3D" id="6.10.250.690">
    <property type="match status" value="1"/>
</dbReference>
<dbReference type="Proteomes" id="UP000075041">
    <property type="component" value="Unassembled WGS sequence"/>
</dbReference>
<reference evidence="16 17" key="1">
    <citation type="submission" date="2016-02" db="EMBL/GenBank/DDBJ databases">
        <authorList>
            <consortium name="Pathogen Informatics"/>
        </authorList>
    </citation>
    <scope>NUCLEOTIDE SEQUENCE [LARGE SCALE GENOMIC DNA]</scope>
    <source>
        <strain evidence="12 18">LOLA-SS005</strain>
        <strain evidence="13 17">LSS54</strain>
        <strain evidence="14 19">LSS79</strain>
        <strain evidence="15 16">LSS99</strain>
    </source>
</reference>
<evidence type="ECO:0000313" key="17">
    <source>
        <dbReference type="Proteomes" id="UP000073494"/>
    </source>
</evidence>
<dbReference type="GO" id="GO:0005829">
    <property type="term" value="C:cytosol"/>
    <property type="evidence" value="ECO:0007669"/>
    <property type="project" value="TreeGrafter"/>
</dbReference>
<dbReference type="InterPro" id="IPR011706">
    <property type="entry name" value="Cu-oxidase_C"/>
</dbReference>
<dbReference type="PROSITE" id="PS51755">
    <property type="entry name" value="OMPR_PHOB"/>
    <property type="match status" value="1"/>
</dbReference>
<dbReference type="GO" id="GO:0016491">
    <property type="term" value="F:oxidoreductase activity"/>
    <property type="evidence" value="ECO:0007669"/>
    <property type="project" value="InterPro"/>
</dbReference>
<organism evidence="13 17">
    <name type="scientific">Streptococcus suis</name>
    <dbReference type="NCBI Taxonomy" id="1307"/>
    <lineage>
        <taxon>Bacteria</taxon>
        <taxon>Bacillati</taxon>
        <taxon>Bacillota</taxon>
        <taxon>Bacilli</taxon>
        <taxon>Lactobacillales</taxon>
        <taxon>Streptococcaceae</taxon>
        <taxon>Streptococcus</taxon>
    </lineage>
</organism>
<evidence type="ECO:0000313" key="13">
    <source>
        <dbReference type="EMBL" id="CYV09299.1"/>
    </source>
</evidence>
<keyword evidence="5" id="KW-0804">Transcription</keyword>
<dbReference type="GO" id="GO:0000976">
    <property type="term" value="F:transcription cis-regulatory region binding"/>
    <property type="evidence" value="ECO:0007669"/>
    <property type="project" value="TreeGrafter"/>
</dbReference>
<dbReference type="AlphaFoldDB" id="A0A0Z8JPD4"/>
<comment type="function">
    <text evidence="6">Member of the two-component regulatory system DltS/DltR. Regulates the expression of the dlt operon.</text>
</comment>
<dbReference type="GO" id="GO:0005507">
    <property type="term" value="F:copper ion binding"/>
    <property type="evidence" value="ECO:0007669"/>
    <property type="project" value="InterPro"/>
</dbReference>
<dbReference type="InterPro" id="IPR011006">
    <property type="entry name" value="CheY-like_superfamily"/>
</dbReference>
<evidence type="ECO:0000313" key="12">
    <source>
        <dbReference type="EMBL" id="CYU21549.1"/>
    </source>
</evidence>
<evidence type="ECO:0000259" key="10">
    <source>
        <dbReference type="PROSITE" id="PS50110"/>
    </source>
</evidence>
<evidence type="ECO:0000256" key="4">
    <source>
        <dbReference type="ARBA" id="ARBA00023125"/>
    </source>
</evidence>
<feature type="DNA-binding region" description="OmpR/PhoB-type" evidence="9">
    <location>
        <begin position="255"/>
        <end position="356"/>
    </location>
</feature>
<dbReference type="InterPro" id="IPR001789">
    <property type="entry name" value="Sig_transdc_resp-reg_receiver"/>
</dbReference>
<dbReference type="Proteomes" id="UP000073494">
    <property type="component" value="Unassembled WGS sequence"/>
</dbReference>
<accession>A0A0Z8JPD4</accession>
<evidence type="ECO:0000256" key="9">
    <source>
        <dbReference type="PROSITE-ProRule" id="PRU01091"/>
    </source>
</evidence>
<keyword evidence="2" id="KW-0902">Two-component regulatory system</keyword>
<dbReference type="Proteomes" id="UP000073388">
    <property type="component" value="Unassembled WGS sequence"/>
</dbReference>
<protein>
    <recommendedName>
        <fullName evidence="7">Transcriptional regulatory protein DltR</fullName>
    </recommendedName>
</protein>
<evidence type="ECO:0000259" key="11">
    <source>
        <dbReference type="PROSITE" id="PS51755"/>
    </source>
</evidence>
<dbReference type="InterPro" id="IPR001867">
    <property type="entry name" value="OmpR/PhoB-type_DNA-bd"/>
</dbReference>
<dbReference type="SUPFAM" id="SSF49503">
    <property type="entry name" value="Cupredoxins"/>
    <property type="match status" value="1"/>
</dbReference>
<dbReference type="FunFam" id="3.40.50.2300:FF:000001">
    <property type="entry name" value="DNA-binding response regulator PhoB"/>
    <property type="match status" value="1"/>
</dbReference>
<evidence type="ECO:0000313" key="15">
    <source>
        <dbReference type="EMBL" id="CYW29154.1"/>
    </source>
</evidence>
<dbReference type="InterPro" id="IPR039420">
    <property type="entry name" value="WalR-like"/>
</dbReference>
<evidence type="ECO:0000256" key="1">
    <source>
        <dbReference type="ARBA" id="ARBA00022553"/>
    </source>
</evidence>
<dbReference type="SUPFAM" id="SSF52172">
    <property type="entry name" value="CheY-like"/>
    <property type="match status" value="1"/>
</dbReference>
<keyword evidence="1 8" id="KW-0597">Phosphoprotein</keyword>
<feature type="domain" description="Response regulatory" evidence="10">
    <location>
        <begin position="133"/>
        <end position="246"/>
    </location>
</feature>
<evidence type="ECO:0000256" key="6">
    <source>
        <dbReference type="ARBA" id="ARBA00055621"/>
    </source>
</evidence>
<dbReference type="CDD" id="cd00383">
    <property type="entry name" value="trans_reg_C"/>
    <property type="match status" value="1"/>
</dbReference>
<dbReference type="GO" id="GO:0032993">
    <property type="term" value="C:protein-DNA complex"/>
    <property type="evidence" value="ECO:0007669"/>
    <property type="project" value="TreeGrafter"/>
</dbReference>
<evidence type="ECO:0000313" key="19">
    <source>
        <dbReference type="Proteomes" id="UP000075193"/>
    </source>
</evidence>
<dbReference type="InterPro" id="IPR036388">
    <property type="entry name" value="WH-like_DNA-bd_sf"/>
</dbReference>
<name>A0A0Z8JPD4_STRSU</name>
<evidence type="ECO:0000256" key="3">
    <source>
        <dbReference type="ARBA" id="ARBA00023015"/>
    </source>
</evidence>
<dbReference type="EMBL" id="FIHD01000037">
    <property type="protein sequence ID" value="CYV09299.1"/>
    <property type="molecule type" value="Genomic_DNA"/>
</dbReference>
<dbReference type="Pfam" id="PF00486">
    <property type="entry name" value="Trans_reg_C"/>
    <property type="match status" value="1"/>
</dbReference>
<dbReference type="SMART" id="SM00862">
    <property type="entry name" value="Trans_reg_C"/>
    <property type="match status" value="1"/>
</dbReference>
<gene>
    <name evidence="13" type="primary">yycF</name>
    <name evidence="12" type="ORF">ERS132356_01845</name>
    <name evidence="13" type="ORF">ERS132416_01802</name>
    <name evidence="14" type="ORF">ERS132441_00195</name>
    <name evidence="15" type="ORF">ERS132461_01906</name>
</gene>
<dbReference type="CDD" id="cd17574">
    <property type="entry name" value="REC_OmpR"/>
    <property type="match status" value="1"/>
</dbReference>
<dbReference type="Pfam" id="PF07731">
    <property type="entry name" value="Cu-oxidase_2"/>
    <property type="match status" value="1"/>
</dbReference>
<dbReference type="Proteomes" id="UP000075193">
    <property type="component" value="Unassembled WGS sequence"/>
</dbReference>
<dbReference type="EMBL" id="FIIC01000001">
    <property type="protein sequence ID" value="CYV39805.1"/>
    <property type="molecule type" value="Genomic_DNA"/>
</dbReference>
<keyword evidence="3" id="KW-0805">Transcription regulation</keyword>
<feature type="domain" description="OmpR/PhoB-type" evidence="11">
    <location>
        <begin position="255"/>
        <end position="356"/>
    </location>
</feature>